<evidence type="ECO:0000313" key="3">
    <source>
        <dbReference type="EMBL" id="MBO3415644.1"/>
    </source>
</evidence>
<proteinExistence type="predicted"/>
<feature type="coiled-coil region" evidence="1">
    <location>
        <begin position="18"/>
        <end position="45"/>
    </location>
</feature>
<evidence type="ECO:0000313" key="4">
    <source>
        <dbReference type="Proteomes" id="UP000668358"/>
    </source>
</evidence>
<reference evidence="2" key="2">
    <citation type="submission" date="2020-07" db="EMBL/GenBank/DDBJ databases">
        <authorList>
            <consortium name="NCBI Pathogen Detection Project"/>
        </authorList>
    </citation>
    <scope>NUCLEOTIDE SEQUENCE</scope>
    <source>
        <strain evidence="2">C25</strain>
    </source>
</reference>
<organism evidence="2 5">
    <name type="scientific">Clostridium perfringens</name>
    <dbReference type="NCBI Taxonomy" id="1502"/>
    <lineage>
        <taxon>Bacteria</taxon>
        <taxon>Bacillati</taxon>
        <taxon>Bacillota</taxon>
        <taxon>Clostridia</taxon>
        <taxon>Eubacteriales</taxon>
        <taxon>Clostridiaceae</taxon>
        <taxon>Clostridium</taxon>
    </lineage>
</organism>
<evidence type="ECO:0000256" key="1">
    <source>
        <dbReference type="SAM" id="Coils"/>
    </source>
</evidence>
<dbReference type="EMBL" id="DACTBT010000017">
    <property type="protein sequence ID" value="HAT4298959.1"/>
    <property type="molecule type" value="Genomic_DNA"/>
</dbReference>
<dbReference type="Proteomes" id="UP000668358">
    <property type="component" value="Unassembled WGS sequence"/>
</dbReference>
<name>A0AAN5NCE4_CLOPF</name>
<dbReference type="EMBL" id="JAENRE010000001">
    <property type="protein sequence ID" value="MBO3415644.1"/>
    <property type="molecule type" value="Genomic_DNA"/>
</dbReference>
<accession>A0AAN5NCE4</accession>
<dbReference type="Proteomes" id="UP000855421">
    <property type="component" value="Unassembled WGS sequence"/>
</dbReference>
<keyword evidence="1" id="KW-0175">Coiled coil</keyword>
<dbReference type="AlphaFoldDB" id="A0AAN5NCE4"/>
<evidence type="ECO:0000313" key="2">
    <source>
        <dbReference type="EMBL" id="HAT4298959.1"/>
    </source>
</evidence>
<reference evidence="3 4" key="3">
    <citation type="submission" date="2020-12" db="EMBL/GenBank/DDBJ databases">
        <title>Comparative genomics of Clostridium perfringens reveals patterns of host-associated phylogenetic clades and virulence factors.</title>
        <authorList>
            <person name="Smith A.H."/>
            <person name="Geier R."/>
        </authorList>
    </citation>
    <scope>NUCLEOTIDE SEQUENCE [LARGE SCALE GENOMIC DNA]</scope>
    <source>
        <strain evidence="3 4">CHD15829P</strain>
    </source>
</reference>
<dbReference type="RefSeq" id="WP_153302716.1">
    <property type="nucleotide sequence ID" value="NZ_CATNYE010000003.1"/>
</dbReference>
<gene>
    <name evidence="2" type="ORF">I9063_002343</name>
    <name evidence="3" type="ORF">JJB78_03785</name>
</gene>
<protein>
    <submittedName>
        <fullName evidence="2">Uncharacterized protein</fullName>
    </submittedName>
</protein>
<evidence type="ECO:0000313" key="5">
    <source>
        <dbReference type="Proteomes" id="UP000855421"/>
    </source>
</evidence>
<comment type="caution">
    <text evidence="2">The sequence shown here is derived from an EMBL/GenBank/DDBJ whole genome shotgun (WGS) entry which is preliminary data.</text>
</comment>
<sequence length="56" mass="6915">MDCKNCLLRENRRLIDELIKSKEHIKELEFKIIDLEERKSKEDIEDLFDSDVFRFK</sequence>
<reference evidence="2" key="1">
    <citation type="journal article" date="2018" name="Genome Biol.">
        <title>SKESA: strategic k-mer extension for scrupulous assemblies.</title>
        <authorList>
            <person name="Souvorov A."/>
            <person name="Agarwala R."/>
            <person name="Lipman D.J."/>
        </authorList>
    </citation>
    <scope>NUCLEOTIDE SEQUENCE</scope>
    <source>
        <strain evidence="2">C25</strain>
    </source>
</reference>